<protein>
    <submittedName>
        <fullName evidence="2">Uncharacterized protein</fullName>
    </submittedName>
</protein>
<evidence type="ECO:0000313" key="2">
    <source>
        <dbReference type="EMBL" id="AWN64905.1"/>
    </source>
</evidence>
<accession>A0A2Z3KGC0</accession>
<evidence type="ECO:0000256" key="1">
    <source>
        <dbReference type="SAM" id="Phobius"/>
    </source>
</evidence>
<name>A0A2Z3KGC0_LACLL</name>
<dbReference type="Proteomes" id="UP000245919">
    <property type="component" value="Chromosome"/>
</dbReference>
<feature type="transmembrane region" description="Helical" evidence="1">
    <location>
        <begin position="46"/>
        <end position="68"/>
    </location>
</feature>
<gene>
    <name evidence="2" type="ORF">LL14B4_01345</name>
</gene>
<reference evidence="2 3" key="1">
    <citation type="submission" date="2018-03" db="EMBL/GenBank/DDBJ databases">
        <title>Genome sequence of Lactococcus lactis strain 14B4 from almond drupe.</title>
        <authorList>
            <person name="Tran T.D."/>
            <person name="McGarvey J.A."/>
            <person name="Huynh S."/>
            <person name="Parker C.T."/>
        </authorList>
    </citation>
    <scope>NUCLEOTIDE SEQUENCE [LARGE SCALE GENOMIC DNA]</scope>
    <source>
        <strain evidence="2 3">14B4</strain>
    </source>
</reference>
<evidence type="ECO:0000313" key="3">
    <source>
        <dbReference type="Proteomes" id="UP000245919"/>
    </source>
</evidence>
<feature type="transmembrane region" description="Helical" evidence="1">
    <location>
        <begin position="12"/>
        <end position="31"/>
    </location>
</feature>
<sequence length="72" mass="8355">MLKELGLNKEYFVIVLLILSVVNSRTVYNLWGTPVTDNPNEHKFEIFTIIMLIISVLVMLIVSIYLILKEFV</sequence>
<keyword evidence="1" id="KW-1133">Transmembrane helix</keyword>
<organism evidence="2 3">
    <name type="scientific">Lactococcus lactis subsp. lactis</name>
    <name type="common">Streptococcus lactis</name>
    <dbReference type="NCBI Taxonomy" id="1360"/>
    <lineage>
        <taxon>Bacteria</taxon>
        <taxon>Bacillati</taxon>
        <taxon>Bacillota</taxon>
        <taxon>Bacilli</taxon>
        <taxon>Lactobacillales</taxon>
        <taxon>Streptococcaceae</taxon>
        <taxon>Lactococcus</taxon>
    </lineage>
</organism>
<proteinExistence type="predicted"/>
<dbReference type="AlphaFoldDB" id="A0A2Z3KGC0"/>
<keyword evidence="1" id="KW-0812">Transmembrane</keyword>
<keyword evidence="1" id="KW-0472">Membrane</keyword>
<dbReference type="EMBL" id="CP028160">
    <property type="protein sequence ID" value="AWN64905.1"/>
    <property type="molecule type" value="Genomic_DNA"/>
</dbReference>